<sequence>MATLMTPPTAPPPPPFWLASTPPESPYLSPRIDEKAIDIPSAAATTFLSPLSVQQPFMFQPILTNHGHDDLEDYDDDLEDYDDDADEANEDIIYTVISHIFDDKAVPDQRQENESSQLEYPTVWGWSWGWGSSCRR</sequence>
<keyword evidence="2" id="KW-1185">Reference proteome</keyword>
<gene>
    <name evidence="1" type="ORF">EX30DRAFT_342003</name>
</gene>
<dbReference type="AlphaFoldDB" id="A0A4S2MTW2"/>
<evidence type="ECO:0000313" key="2">
    <source>
        <dbReference type="Proteomes" id="UP000298138"/>
    </source>
</evidence>
<reference evidence="1 2" key="1">
    <citation type="submission" date="2019-04" db="EMBL/GenBank/DDBJ databases">
        <title>Comparative genomics and transcriptomics to analyze fruiting body development in filamentous ascomycetes.</title>
        <authorList>
            <consortium name="DOE Joint Genome Institute"/>
            <person name="Lutkenhaus R."/>
            <person name="Traeger S."/>
            <person name="Breuer J."/>
            <person name="Kuo A."/>
            <person name="Lipzen A."/>
            <person name="Pangilinan J."/>
            <person name="Dilworth D."/>
            <person name="Sandor L."/>
            <person name="Poggeler S."/>
            <person name="Barry K."/>
            <person name="Grigoriev I.V."/>
            <person name="Nowrousian M."/>
        </authorList>
    </citation>
    <scope>NUCLEOTIDE SEQUENCE [LARGE SCALE GENOMIC DNA]</scope>
    <source>
        <strain evidence="1 2">CBS 389.68</strain>
    </source>
</reference>
<dbReference type="InParanoid" id="A0A4S2MTW2"/>
<accession>A0A4S2MTW2</accession>
<organism evidence="1 2">
    <name type="scientific">Ascodesmis nigricans</name>
    <dbReference type="NCBI Taxonomy" id="341454"/>
    <lineage>
        <taxon>Eukaryota</taxon>
        <taxon>Fungi</taxon>
        <taxon>Dikarya</taxon>
        <taxon>Ascomycota</taxon>
        <taxon>Pezizomycotina</taxon>
        <taxon>Pezizomycetes</taxon>
        <taxon>Pezizales</taxon>
        <taxon>Ascodesmidaceae</taxon>
        <taxon>Ascodesmis</taxon>
    </lineage>
</organism>
<evidence type="ECO:0000313" key="1">
    <source>
        <dbReference type="EMBL" id="TGZ79924.1"/>
    </source>
</evidence>
<dbReference type="EMBL" id="ML220128">
    <property type="protein sequence ID" value="TGZ79924.1"/>
    <property type="molecule type" value="Genomic_DNA"/>
</dbReference>
<dbReference type="Proteomes" id="UP000298138">
    <property type="component" value="Unassembled WGS sequence"/>
</dbReference>
<protein>
    <submittedName>
        <fullName evidence="1">Uncharacterized protein</fullName>
    </submittedName>
</protein>
<proteinExistence type="predicted"/>
<name>A0A4S2MTW2_9PEZI</name>